<reference evidence="5" key="1">
    <citation type="submission" date="2014-09" db="EMBL/GenBank/DDBJ databases">
        <title>Genome sequence of the luminous mushroom Mycena chlorophos for searching fungal bioluminescence genes.</title>
        <authorList>
            <person name="Tanaka Y."/>
            <person name="Kasuga D."/>
            <person name="Oba Y."/>
            <person name="Hase S."/>
            <person name="Sato K."/>
            <person name="Oba Y."/>
            <person name="Sakakibara Y."/>
        </authorList>
    </citation>
    <scope>NUCLEOTIDE SEQUENCE</scope>
</reference>
<dbReference type="PANTHER" id="PTHR13710:SF154">
    <property type="entry name" value="RECQ HELICASE, PUTATIVE (AFU_ORTHOLOGUE AFUA_6G14720)-RELATED"/>
    <property type="match status" value="1"/>
</dbReference>
<evidence type="ECO:0000313" key="5">
    <source>
        <dbReference type="EMBL" id="GAT42875.1"/>
    </source>
</evidence>
<evidence type="ECO:0000256" key="3">
    <source>
        <dbReference type="SAM" id="MobiDB-lite"/>
    </source>
</evidence>
<dbReference type="InterPro" id="IPR027417">
    <property type="entry name" value="P-loop_NTPase"/>
</dbReference>
<name>A0ABQ0KVB0_MYCCL</name>
<proteinExistence type="inferred from homology"/>
<dbReference type="EMBL" id="DF838362">
    <property type="protein sequence ID" value="GAT42875.1"/>
    <property type="molecule type" value="Genomic_DNA"/>
</dbReference>
<feature type="compositionally biased region" description="Acidic residues" evidence="3">
    <location>
        <begin position="106"/>
        <end position="118"/>
    </location>
</feature>
<feature type="compositionally biased region" description="Pro residues" evidence="3">
    <location>
        <begin position="134"/>
        <end position="144"/>
    </location>
</feature>
<feature type="domain" description="C2H2-type" evidence="4">
    <location>
        <begin position="278"/>
        <end position="305"/>
    </location>
</feature>
<gene>
    <name evidence="5" type="ORF">MCHLO_00572</name>
</gene>
<feature type="region of interest" description="Disordered" evidence="3">
    <location>
        <begin position="102"/>
        <end position="155"/>
    </location>
</feature>
<keyword evidence="2" id="KW-0863">Zinc-finger</keyword>
<sequence>MDDAAPSRSRRATAATTATSAGNQKCPQCEQLVPNVKYHVRLEHQKTAAVNYKDMSTGQLVRTEGVFRCPCGTHSNPDPAMIQKHTKICSGKPAIQPGLAERALDPESEAESEPEPEPDSLPRRGRRTRKQPDPEPQPEPPQPKAPAYDPGVQTYSTSDGIVAAFEDMPEYDPAAYELSPEPHTHLSHPEIPLRELSLAVNTKIGLILCLNCNKGVSPVGKQAYEHVIGHGRVAQPSFDLGKQIAAAFPVKGNPSQITPPDGRPQPVFGLEVMPKPRLFCLRCNRGYSNHNSLRKHQGADCSKRPGEEDKYFISYAQSFGFTSAVFPVDPTLLPAASKLDLFALFLSGLPPPIDYSDRPVTAPLHEQDLDAFYQRNRWYERAEGWTPSDLRALTELTKEDPVEDALREELTDYFLSVQEMIHKHNSQGLMRKIAQTTEKDTNHEFRALMSASGRTEYITEMLRVLTALMREACEPSEEPFFILSDAQTEQLVELDTLARHRIQKNASRLRTVLHTTLFSIFTQKLEHGGEDHLLLPVMSYLVARSMGPSEWDRASKIGPVVAKLMYACRTVVLYEMEQVMVKERLSTRTAYNQFREYLMEGQDSVMNFLYENARLIRTIRGGEYSEAISQINDIDGNELLFRGRRLHLHAMGDMHRGLHNDLRKLIEEKIFFGQPIPEWFEAEIDISAIEDDPRNNEAGYCFLDNPLNVFHEQCDLYAQWFLADQERAARFMNVVNGALLWKTEPTHELLSAFVEGRRILATAKIVDVGPSVRSEEMSRDLLRNVPGSTTRNVHILSRMLTIVGTQDKTSHRVLRRLFTPGAPSHRTAQMLIKFLVFFRKFETDLIRILRGNEEAERYHMFLWPAIRRNFRGEEISERLGDETEKYFPIRLQILDFRHVTTSWMRFFSAEPTSAEDEGFDLLANHSTDTSERHYGVDRATFAYAKRSTVHKIMQATILWRRVSGIDKDQRVLTLRLPKAPGADVLVPELAARLPRPADSDDDDLPTLVDAAVAKRFEGIAELLQQTMTPLVAGLFSQFSSNIPPSTTHHPSPSLLTDVMFLRDFRKYVGQPDAHWRNPKQGELVAKMYEGSGNILADLGPELGKTTLILFHIKFYEHERVTIVVLPLNGRQRDLRDRAAAVGIRVADWNPDSTLPTNDSAQLIIVSEEHAFSIIFYTFVQSLVNTRRLARMILNDAHLLVTADKYRLAMQPLIGLLAGAVQMVFFTALPDFLVPALQEITQTNQLYIIRVPTQRPNIQYTVFLHPKDRLEGVLIDYIRRRIAEYGTDELMMVFCRTTQDAQRLAKKFQLEAYTAELEPEMRGRVYTGWKSGARVMFCNAVLGSAVEDGVVDVLHYDVGWNVIHQYQEDLCAGKNGQLAYCVYFVDEDRRNEDFNISQPFGQELIVPWAKSLDQCRRLMYSSFLHSTPVTCITLPGAQACDNCRAKLDDPDYAAPKIPIVAPTIDRHPVLVASLKGPDSTAPGQSPEYF</sequence>
<keyword evidence="6" id="KW-1185">Reference proteome</keyword>
<evidence type="ECO:0000313" key="6">
    <source>
        <dbReference type="Proteomes" id="UP000815677"/>
    </source>
</evidence>
<dbReference type="Proteomes" id="UP000815677">
    <property type="component" value="Unassembled WGS sequence"/>
</dbReference>
<comment type="similarity">
    <text evidence="1">Belongs to the helicase family. RecQ subfamily.</text>
</comment>
<feature type="region of interest" description="Disordered" evidence="3">
    <location>
        <begin position="1"/>
        <end position="24"/>
    </location>
</feature>
<keyword evidence="2" id="KW-0862">Zinc</keyword>
<feature type="compositionally biased region" description="Low complexity" evidence="3">
    <location>
        <begin position="1"/>
        <end position="21"/>
    </location>
</feature>
<keyword evidence="2" id="KW-0479">Metal-binding</keyword>
<evidence type="ECO:0000259" key="4">
    <source>
        <dbReference type="PROSITE" id="PS50157"/>
    </source>
</evidence>
<dbReference type="Gene3D" id="3.40.50.300">
    <property type="entry name" value="P-loop containing nucleotide triphosphate hydrolases"/>
    <property type="match status" value="2"/>
</dbReference>
<dbReference type="PANTHER" id="PTHR13710">
    <property type="entry name" value="DNA HELICASE RECQ FAMILY MEMBER"/>
    <property type="match status" value="1"/>
</dbReference>
<dbReference type="PROSITE" id="PS50157">
    <property type="entry name" value="ZINC_FINGER_C2H2_2"/>
    <property type="match status" value="1"/>
</dbReference>
<accession>A0ABQ0KVB0</accession>
<dbReference type="InterPro" id="IPR013087">
    <property type="entry name" value="Znf_C2H2_type"/>
</dbReference>
<dbReference type="SUPFAM" id="SSF52540">
    <property type="entry name" value="P-loop containing nucleoside triphosphate hydrolases"/>
    <property type="match status" value="1"/>
</dbReference>
<evidence type="ECO:0000256" key="2">
    <source>
        <dbReference type="PROSITE-ProRule" id="PRU00042"/>
    </source>
</evidence>
<protein>
    <recommendedName>
        <fullName evidence="4">C2H2-type domain-containing protein</fullName>
    </recommendedName>
</protein>
<evidence type="ECO:0000256" key="1">
    <source>
        <dbReference type="ARBA" id="ARBA00005446"/>
    </source>
</evidence>
<organism evidence="5 6">
    <name type="scientific">Mycena chlorophos</name>
    <name type="common">Agaric fungus</name>
    <name type="synonym">Agaricus chlorophos</name>
    <dbReference type="NCBI Taxonomy" id="658473"/>
    <lineage>
        <taxon>Eukaryota</taxon>
        <taxon>Fungi</taxon>
        <taxon>Dikarya</taxon>
        <taxon>Basidiomycota</taxon>
        <taxon>Agaricomycotina</taxon>
        <taxon>Agaricomycetes</taxon>
        <taxon>Agaricomycetidae</taxon>
        <taxon>Agaricales</taxon>
        <taxon>Marasmiineae</taxon>
        <taxon>Mycenaceae</taxon>
        <taxon>Mycena</taxon>
    </lineage>
</organism>